<dbReference type="AlphaFoldDB" id="A0A3T1D1N3"/>
<accession>A0A3T1D1N3</accession>
<dbReference type="InterPro" id="IPR035906">
    <property type="entry name" value="MetI-like_sf"/>
</dbReference>
<evidence type="ECO:0000313" key="9">
    <source>
        <dbReference type="EMBL" id="BBI31961.1"/>
    </source>
</evidence>
<dbReference type="CDD" id="cd06261">
    <property type="entry name" value="TM_PBP2"/>
    <property type="match status" value="1"/>
</dbReference>
<feature type="domain" description="ABC transmembrane type-1" evidence="8">
    <location>
        <begin position="71"/>
        <end position="286"/>
    </location>
</feature>
<feature type="transmembrane region" description="Helical" evidence="7">
    <location>
        <begin position="76"/>
        <end position="96"/>
    </location>
</feature>
<evidence type="ECO:0000256" key="2">
    <source>
        <dbReference type="ARBA" id="ARBA00022448"/>
    </source>
</evidence>
<keyword evidence="3" id="KW-1003">Cell membrane</keyword>
<comment type="similarity">
    <text evidence="7">Belongs to the binding-protein-dependent transport system permease family.</text>
</comment>
<organism evidence="9 10">
    <name type="scientific">Cohnella abietis</name>
    <dbReference type="NCBI Taxonomy" id="2507935"/>
    <lineage>
        <taxon>Bacteria</taxon>
        <taxon>Bacillati</taxon>
        <taxon>Bacillota</taxon>
        <taxon>Bacilli</taxon>
        <taxon>Bacillales</taxon>
        <taxon>Paenibacillaceae</taxon>
        <taxon>Cohnella</taxon>
    </lineage>
</organism>
<dbReference type="InterPro" id="IPR051393">
    <property type="entry name" value="ABC_transporter_permease"/>
</dbReference>
<evidence type="ECO:0000256" key="7">
    <source>
        <dbReference type="RuleBase" id="RU363032"/>
    </source>
</evidence>
<feature type="transmembrane region" description="Helical" evidence="7">
    <location>
        <begin position="12"/>
        <end position="31"/>
    </location>
</feature>
<evidence type="ECO:0000256" key="3">
    <source>
        <dbReference type="ARBA" id="ARBA00022475"/>
    </source>
</evidence>
<name>A0A3T1D1N3_9BACL</name>
<dbReference type="SUPFAM" id="SSF161098">
    <property type="entry name" value="MetI-like"/>
    <property type="match status" value="1"/>
</dbReference>
<dbReference type="Proteomes" id="UP000289856">
    <property type="component" value="Chromosome"/>
</dbReference>
<keyword evidence="4 7" id="KW-0812">Transmembrane</keyword>
<dbReference type="KEGG" id="cohn:KCTCHS21_13600"/>
<dbReference type="GO" id="GO:0055085">
    <property type="term" value="P:transmembrane transport"/>
    <property type="evidence" value="ECO:0007669"/>
    <property type="project" value="InterPro"/>
</dbReference>
<dbReference type="RefSeq" id="WP_130606146.1">
    <property type="nucleotide sequence ID" value="NZ_AP019400.1"/>
</dbReference>
<feature type="transmembrane region" description="Helical" evidence="7">
    <location>
        <begin position="108"/>
        <end position="129"/>
    </location>
</feature>
<evidence type="ECO:0000256" key="5">
    <source>
        <dbReference type="ARBA" id="ARBA00022989"/>
    </source>
</evidence>
<evidence type="ECO:0000256" key="6">
    <source>
        <dbReference type="ARBA" id="ARBA00023136"/>
    </source>
</evidence>
<dbReference type="GO" id="GO:0005886">
    <property type="term" value="C:plasma membrane"/>
    <property type="evidence" value="ECO:0007669"/>
    <property type="project" value="UniProtKB-SubCell"/>
</dbReference>
<protein>
    <submittedName>
        <fullName evidence="9">ABC transporter permease</fullName>
    </submittedName>
</protein>
<dbReference type="InterPro" id="IPR000515">
    <property type="entry name" value="MetI-like"/>
</dbReference>
<sequence>MGVLSFRTQKLIILCSFLILPLLLLGVFTYYPAFTLIRISFTDWNGISLHKMGIGWENYTRIFSDSKYLGIFNHNLIYFLVGFIQIGLSLYFAVILNSKLRGKNIFRAIIFSPYIINSVAIAFMFTFLLNSEVGALNVVLKETGLHFLAKNWLSDPQIINYTLAFMATWKYLGFMMVIILGALQSIPNDLYEAASIDGANGFQSFRFITLPSLRRILELCFFLNLNGALAAFEFPFVIFPSGSPLGMSDTFVTNTLLTSFRYSDFGLASAMGVLLMIITIILVLTQRLVFFGRDEK</sequence>
<dbReference type="PROSITE" id="PS50928">
    <property type="entry name" value="ABC_TM1"/>
    <property type="match status" value="1"/>
</dbReference>
<reference evidence="9 10" key="1">
    <citation type="submission" date="2019-01" db="EMBL/GenBank/DDBJ databases">
        <title>Complete genome sequence of Cohnella hallensis HS21 isolated from Korean fir (Abies koreana) rhizospheric soil.</title>
        <authorList>
            <person name="Jiang L."/>
            <person name="Kang S.W."/>
            <person name="Kim S."/>
            <person name="Jung J."/>
            <person name="Kim C.Y."/>
            <person name="Kim D.H."/>
            <person name="Kim S.W."/>
            <person name="Lee J."/>
        </authorList>
    </citation>
    <scope>NUCLEOTIDE SEQUENCE [LARGE SCALE GENOMIC DNA]</scope>
    <source>
        <strain evidence="9 10">HS21</strain>
    </source>
</reference>
<dbReference type="EMBL" id="AP019400">
    <property type="protein sequence ID" value="BBI31961.1"/>
    <property type="molecule type" value="Genomic_DNA"/>
</dbReference>
<feature type="transmembrane region" description="Helical" evidence="7">
    <location>
        <begin position="265"/>
        <end position="290"/>
    </location>
</feature>
<comment type="subcellular location">
    <subcellularLocation>
        <location evidence="1 7">Cell membrane</location>
        <topology evidence="1 7">Multi-pass membrane protein</topology>
    </subcellularLocation>
</comment>
<feature type="transmembrane region" description="Helical" evidence="7">
    <location>
        <begin position="158"/>
        <end position="183"/>
    </location>
</feature>
<keyword evidence="5 7" id="KW-1133">Transmembrane helix</keyword>
<dbReference type="OrthoDB" id="145927at2"/>
<keyword evidence="2 7" id="KW-0813">Transport</keyword>
<feature type="transmembrane region" description="Helical" evidence="7">
    <location>
        <begin position="216"/>
        <end position="239"/>
    </location>
</feature>
<evidence type="ECO:0000256" key="1">
    <source>
        <dbReference type="ARBA" id="ARBA00004651"/>
    </source>
</evidence>
<evidence type="ECO:0000313" key="10">
    <source>
        <dbReference type="Proteomes" id="UP000289856"/>
    </source>
</evidence>
<dbReference type="Gene3D" id="1.10.3720.10">
    <property type="entry name" value="MetI-like"/>
    <property type="match status" value="1"/>
</dbReference>
<gene>
    <name evidence="9" type="ORF">KCTCHS21_13600</name>
</gene>
<proteinExistence type="inferred from homology"/>
<dbReference type="PANTHER" id="PTHR30193:SF37">
    <property type="entry name" value="INNER MEMBRANE ABC TRANSPORTER PERMEASE PROTEIN YCJO"/>
    <property type="match status" value="1"/>
</dbReference>
<evidence type="ECO:0000259" key="8">
    <source>
        <dbReference type="PROSITE" id="PS50928"/>
    </source>
</evidence>
<evidence type="ECO:0000256" key="4">
    <source>
        <dbReference type="ARBA" id="ARBA00022692"/>
    </source>
</evidence>
<dbReference type="Pfam" id="PF00528">
    <property type="entry name" value="BPD_transp_1"/>
    <property type="match status" value="1"/>
</dbReference>
<keyword evidence="10" id="KW-1185">Reference proteome</keyword>
<dbReference type="PANTHER" id="PTHR30193">
    <property type="entry name" value="ABC TRANSPORTER PERMEASE PROTEIN"/>
    <property type="match status" value="1"/>
</dbReference>
<keyword evidence="6 7" id="KW-0472">Membrane</keyword>